<proteinExistence type="predicted"/>
<keyword evidence="2" id="KW-1185">Reference proteome</keyword>
<accession>A0A9E7PNH8</accession>
<evidence type="ECO:0000313" key="2">
    <source>
        <dbReference type="Proteomes" id="UP001060368"/>
    </source>
</evidence>
<dbReference type="AlphaFoldDB" id="A0A9E7PNH8"/>
<dbReference type="SUPFAM" id="SSF81301">
    <property type="entry name" value="Nucleotidyltransferase"/>
    <property type="match status" value="1"/>
</dbReference>
<sequence length="200" mass="22963">MQIVKKSDKSIIVSGKVITELDNFVADIAEIISRYTEYVIVSGYVAILFGRARGTEDVDFLIQYMPYDKFSSLFHELSEENYYFLNSDNINELYSMLCSGLAVRVAAVNMVIPNIEIKFQKDDYDDYAVSEKVTASFGDISFFISPVELQIPYKFYLGSEKDIEDAQYLWRIFKDIIDLPLLDSFLSSFDIDGEIYGIEI</sequence>
<name>A0A9E7PNH8_9EURY</name>
<protein>
    <submittedName>
        <fullName evidence="1">Uncharacterized protein</fullName>
    </submittedName>
</protein>
<reference evidence="1" key="1">
    <citation type="submission" date="2022-04" db="EMBL/GenBank/DDBJ databases">
        <title>Complete genome of Methanoplanus endosymbiosus DSM 3599.</title>
        <authorList>
            <person name="Chen S.-C."/>
            <person name="You Y.-T."/>
            <person name="Zhou Y.-Z."/>
            <person name="Lai M.-C."/>
        </authorList>
    </citation>
    <scope>NUCLEOTIDE SEQUENCE</scope>
    <source>
        <strain evidence="1">DSM 3599</strain>
    </source>
</reference>
<gene>
    <name evidence="1" type="ORF">L6E24_00110</name>
</gene>
<evidence type="ECO:0000313" key="1">
    <source>
        <dbReference type="EMBL" id="UUX92567.1"/>
    </source>
</evidence>
<organism evidence="1 2">
    <name type="scientific">Methanoplanus endosymbiosus</name>
    <dbReference type="NCBI Taxonomy" id="33865"/>
    <lineage>
        <taxon>Archaea</taxon>
        <taxon>Methanobacteriati</taxon>
        <taxon>Methanobacteriota</taxon>
        <taxon>Stenosarchaea group</taxon>
        <taxon>Methanomicrobia</taxon>
        <taxon>Methanomicrobiales</taxon>
        <taxon>Methanomicrobiaceae</taxon>
        <taxon>Methanoplanus</taxon>
    </lineage>
</organism>
<dbReference type="RefSeq" id="WP_257742713.1">
    <property type="nucleotide sequence ID" value="NZ_CP096115.1"/>
</dbReference>
<dbReference type="InterPro" id="IPR043519">
    <property type="entry name" value="NT_sf"/>
</dbReference>
<dbReference type="KEGG" id="mend:L6E24_00110"/>
<dbReference type="Proteomes" id="UP001060368">
    <property type="component" value="Chromosome"/>
</dbReference>
<dbReference type="EMBL" id="CP096115">
    <property type="protein sequence ID" value="UUX92567.1"/>
    <property type="molecule type" value="Genomic_DNA"/>
</dbReference>
<dbReference type="GeneID" id="74306049"/>
<dbReference type="Gene3D" id="3.30.460.40">
    <property type="match status" value="1"/>
</dbReference>